<reference evidence="5" key="1">
    <citation type="submission" date="2011-05" db="EMBL/GenBank/DDBJ databases">
        <authorList>
            <person name="Richards S.R."/>
            <person name="Qu J."/>
            <person name="Jiang H."/>
            <person name="Jhangiani S.N."/>
            <person name="Agravi P."/>
            <person name="Goodspeed R."/>
            <person name="Gross S."/>
            <person name="Mandapat C."/>
            <person name="Jackson L."/>
            <person name="Mathew T."/>
            <person name="Pu L."/>
            <person name="Thornton R."/>
            <person name="Saada N."/>
            <person name="Wilczek-Boney K.B."/>
            <person name="Lee S."/>
            <person name="Kovar C."/>
            <person name="Wu Y."/>
            <person name="Scherer S.E."/>
            <person name="Worley K.C."/>
            <person name="Muzny D.M."/>
            <person name="Gibbs R."/>
        </authorList>
    </citation>
    <scope>NUCLEOTIDE SEQUENCE</scope>
    <source>
        <strain evidence="5">Brora</strain>
    </source>
</reference>
<dbReference type="Gene3D" id="3.90.70.10">
    <property type="entry name" value="Cysteine proteinases"/>
    <property type="match status" value="1"/>
</dbReference>
<evidence type="ECO:0000313" key="5">
    <source>
        <dbReference type="Proteomes" id="UP000014500"/>
    </source>
</evidence>
<dbReference type="InterPro" id="IPR038765">
    <property type="entry name" value="Papain-like_cys_pep_sf"/>
</dbReference>
<dbReference type="PANTHER" id="PTHR24006">
    <property type="entry name" value="UBIQUITIN CARBOXYL-TERMINAL HYDROLASE"/>
    <property type="match status" value="1"/>
</dbReference>
<dbReference type="Proteomes" id="UP000014500">
    <property type="component" value="Unassembled WGS sequence"/>
</dbReference>
<feature type="domain" description="USP" evidence="3">
    <location>
        <begin position="417"/>
        <end position="735"/>
    </location>
</feature>
<feature type="region of interest" description="Disordered" evidence="2">
    <location>
        <begin position="269"/>
        <end position="289"/>
    </location>
</feature>
<dbReference type="GO" id="GO:0005634">
    <property type="term" value="C:nucleus"/>
    <property type="evidence" value="ECO:0007669"/>
    <property type="project" value="TreeGrafter"/>
</dbReference>
<dbReference type="InterPro" id="IPR018200">
    <property type="entry name" value="USP_CS"/>
</dbReference>
<dbReference type="InterPro" id="IPR001394">
    <property type="entry name" value="Peptidase_C19_UCH"/>
</dbReference>
<dbReference type="CDD" id="cd02257">
    <property type="entry name" value="Peptidase_C19"/>
    <property type="match status" value="1"/>
</dbReference>
<protein>
    <recommendedName>
        <fullName evidence="3">USP domain-containing protein</fullName>
    </recommendedName>
</protein>
<evidence type="ECO:0000313" key="4">
    <source>
        <dbReference type="EnsemblMetazoa" id="SMAR008897-PA"/>
    </source>
</evidence>
<dbReference type="GO" id="GO:0005829">
    <property type="term" value="C:cytosol"/>
    <property type="evidence" value="ECO:0007669"/>
    <property type="project" value="TreeGrafter"/>
</dbReference>
<dbReference type="EMBL" id="JH431865">
    <property type="status" value="NOT_ANNOTATED_CDS"/>
    <property type="molecule type" value="Genomic_DNA"/>
</dbReference>
<evidence type="ECO:0000259" key="3">
    <source>
        <dbReference type="PROSITE" id="PS50235"/>
    </source>
</evidence>
<dbReference type="Pfam" id="PF00443">
    <property type="entry name" value="UCH"/>
    <property type="match status" value="1"/>
</dbReference>
<dbReference type="InterPro" id="IPR028889">
    <property type="entry name" value="USP"/>
</dbReference>
<dbReference type="SUPFAM" id="SSF54001">
    <property type="entry name" value="Cysteine proteinases"/>
    <property type="match status" value="1"/>
</dbReference>
<name>T1J5J5_STRMM</name>
<dbReference type="PhylomeDB" id="T1J5J5"/>
<keyword evidence="5" id="KW-1185">Reference proteome</keyword>
<proteinExistence type="inferred from homology"/>
<dbReference type="EnsemblMetazoa" id="SMAR008897-RA">
    <property type="protein sequence ID" value="SMAR008897-PA"/>
    <property type="gene ID" value="SMAR008897"/>
</dbReference>
<feature type="compositionally biased region" description="Polar residues" evidence="2">
    <location>
        <begin position="272"/>
        <end position="289"/>
    </location>
</feature>
<dbReference type="AlphaFoldDB" id="T1J5J5"/>
<dbReference type="STRING" id="126957.T1J5J5"/>
<organism evidence="4 5">
    <name type="scientific">Strigamia maritima</name>
    <name type="common">European centipede</name>
    <name type="synonym">Geophilus maritimus</name>
    <dbReference type="NCBI Taxonomy" id="126957"/>
    <lineage>
        <taxon>Eukaryota</taxon>
        <taxon>Metazoa</taxon>
        <taxon>Ecdysozoa</taxon>
        <taxon>Arthropoda</taxon>
        <taxon>Myriapoda</taxon>
        <taxon>Chilopoda</taxon>
        <taxon>Pleurostigmophora</taxon>
        <taxon>Geophilomorpha</taxon>
        <taxon>Linotaeniidae</taxon>
        <taxon>Strigamia</taxon>
    </lineage>
</organism>
<accession>T1J5J5</accession>
<comment type="similarity">
    <text evidence="1">Belongs to the peptidase C19 family.</text>
</comment>
<dbReference type="InterPro" id="IPR050164">
    <property type="entry name" value="Peptidase_C19"/>
</dbReference>
<evidence type="ECO:0000256" key="2">
    <source>
        <dbReference type="SAM" id="MobiDB-lite"/>
    </source>
</evidence>
<dbReference type="eggNOG" id="KOG1864">
    <property type="taxonomic scope" value="Eukaryota"/>
</dbReference>
<dbReference type="PROSITE" id="PS00973">
    <property type="entry name" value="USP_2"/>
    <property type="match status" value="1"/>
</dbReference>
<sequence length="742" mass="85334">MVEETTPAYKPRKKMKAPSWMNEFDGTLSVRGKGSFSSCFRGTTLDVTWNRGNLQLYRKKLKWMVQFCPDGQFSPYERPLTSKFNIQGYAQERSFYKNFVQHGKIQILFGKAAFLQFDFEDYERDEEMLKKISSVFEYFFSKDENCSFSTVSDVPSVQEIPLSKASPLKGRNLFPATSLCQNILDSLEFPSNDARRKVVTISSPEIQPMDLDCEPNNFGKRADDCNKGDSLFSSTYIDRLMCNEPKFHQNQLSPKKDSSRLMTSPVKVGILSPSSKNNIKTETPANSQQNRKQVQFLTSAQCRGVKKDLSKKFGNDNLNEIVSGSSNAISQTTPRSFYGANRNASNSRKYNGIANNIEMDDSPGLFRYQRPIRNYTRLTSSSKREYDSIQSTVCLNESAKKIRLAKERDEKENDDCQGFVNIRNSCYMNSILQALLSFPILISHLSNEKYSQIDNGLLWSFLELNHIRFEASNSRKYRTLHNFKDKMIKASNNFSLDGNHEDAHEYFLSLKEALQQEIQMVFPNDKVIDDIMNVEMVETRMCPTCSKRSKNTSISEQTHSELGVDIPEDMNFEDKFRLRDLIESTLKSSTVRFNCECGETHVDLLKRFSRLPQILVIHLHRYCLKGGVIEKNLSNIFIPEALDLKRFCTDNVSIPRSKKKRNFLSSFDDGPDCKYQLQAVIEHLGNWANGGHYIARVRHKTMWLKCDDERITEMRSEDIAVSCQQSAYLLFYVHSSQMNEVG</sequence>
<dbReference type="GO" id="GO:0016579">
    <property type="term" value="P:protein deubiquitination"/>
    <property type="evidence" value="ECO:0007669"/>
    <property type="project" value="InterPro"/>
</dbReference>
<reference evidence="4" key="2">
    <citation type="submission" date="2015-02" db="UniProtKB">
        <authorList>
            <consortium name="EnsemblMetazoa"/>
        </authorList>
    </citation>
    <scope>IDENTIFICATION</scope>
</reference>
<dbReference type="HOGENOM" id="CLU_374423_0_0_1"/>
<dbReference type="PROSITE" id="PS50235">
    <property type="entry name" value="USP_3"/>
    <property type="match status" value="1"/>
</dbReference>
<dbReference type="GO" id="GO:0004843">
    <property type="term" value="F:cysteine-type deubiquitinase activity"/>
    <property type="evidence" value="ECO:0007669"/>
    <property type="project" value="InterPro"/>
</dbReference>
<evidence type="ECO:0000256" key="1">
    <source>
        <dbReference type="ARBA" id="ARBA00009085"/>
    </source>
</evidence>